<keyword evidence="2" id="KW-1185">Reference proteome</keyword>
<organism evidence="1 2">
    <name type="scientific">Rhodocollybia butyracea</name>
    <dbReference type="NCBI Taxonomy" id="206335"/>
    <lineage>
        <taxon>Eukaryota</taxon>
        <taxon>Fungi</taxon>
        <taxon>Dikarya</taxon>
        <taxon>Basidiomycota</taxon>
        <taxon>Agaricomycotina</taxon>
        <taxon>Agaricomycetes</taxon>
        <taxon>Agaricomycetidae</taxon>
        <taxon>Agaricales</taxon>
        <taxon>Marasmiineae</taxon>
        <taxon>Omphalotaceae</taxon>
        <taxon>Rhodocollybia</taxon>
    </lineage>
</organism>
<dbReference type="EMBL" id="JADNRY010001438">
    <property type="protein sequence ID" value="KAF9016503.1"/>
    <property type="molecule type" value="Genomic_DNA"/>
</dbReference>
<evidence type="ECO:0000313" key="1">
    <source>
        <dbReference type="EMBL" id="KAF9016503.1"/>
    </source>
</evidence>
<comment type="caution">
    <text evidence="1">The sequence shown here is derived from an EMBL/GenBank/DDBJ whole genome shotgun (WGS) entry which is preliminary data.</text>
</comment>
<dbReference type="AlphaFoldDB" id="A0A9P5P451"/>
<sequence length="156" mass="16862">MPCSEALLDMPPWAIAKPHCAAKTCWICLASQQRSHAVLRSLAGYASLADSKPIQCSEDLPDMRSYIQQSSAAQRGFAIGQGGRHIQQFSAAQWGFAICQGTSYQGAVASIKIQPVENRRLYSKSPPARFVLSEVTSRQRTIGSKTSGSKISLAGF</sequence>
<proteinExistence type="predicted"/>
<gene>
    <name evidence="1" type="ORF">BDP27DRAFT_1378746</name>
</gene>
<evidence type="ECO:0000313" key="2">
    <source>
        <dbReference type="Proteomes" id="UP000772434"/>
    </source>
</evidence>
<protein>
    <submittedName>
        <fullName evidence="1">Uncharacterized protein</fullName>
    </submittedName>
</protein>
<name>A0A9P5P451_9AGAR</name>
<accession>A0A9P5P451</accession>
<dbReference type="Proteomes" id="UP000772434">
    <property type="component" value="Unassembled WGS sequence"/>
</dbReference>
<reference evidence="1" key="1">
    <citation type="submission" date="2020-11" db="EMBL/GenBank/DDBJ databases">
        <authorList>
            <consortium name="DOE Joint Genome Institute"/>
            <person name="Ahrendt S."/>
            <person name="Riley R."/>
            <person name="Andreopoulos W."/>
            <person name="Labutti K."/>
            <person name="Pangilinan J."/>
            <person name="Ruiz-Duenas F.J."/>
            <person name="Barrasa J.M."/>
            <person name="Sanchez-Garcia M."/>
            <person name="Camarero S."/>
            <person name="Miyauchi S."/>
            <person name="Serrano A."/>
            <person name="Linde D."/>
            <person name="Babiker R."/>
            <person name="Drula E."/>
            <person name="Ayuso-Fernandez I."/>
            <person name="Pacheco R."/>
            <person name="Padilla G."/>
            <person name="Ferreira P."/>
            <person name="Barriuso J."/>
            <person name="Kellner H."/>
            <person name="Castanera R."/>
            <person name="Alfaro M."/>
            <person name="Ramirez L."/>
            <person name="Pisabarro A.G."/>
            <person name="Kuo A."/>
            <person name="Tritt A."/>
            <person name="Lipzen A."/>
            <person name="He G."/>
            <person name="Yan M."/>
            <person name="Ng V."/>
            <person name="Cullen D."/>
            <person name="Martin F."/>
            <person name="Rosso M.-N."/>
            <person name="Henrissat B."/>
            <person name="Hibbett D."/>
            <person name="Martinez A.T."/>
            <person name="Grigoriev I.V."/>
        </authorList>
    </citation>
    <scope>NUCLEOTIDE SEQUENCE</scope>
    <source>
        <strain evidence="1">AH 40177</strain>
    </source>
</reference>